<dbReference type="KEGG" id="fph:Fphi_1614"/>
<name>B0TZS6_FRAP2</name>
<protein>
    <submittedName>
        <fullName evidence="1">DJ-1/PfpI family protein</fullName>
    </submittedName>
</protein>
<proteinExistence type="predicted"/>
<dbReference type="EMBL" id="CP000937">
    <property type="protein sequence ID" value="ABZ87838.1"/>
    <property type="molecule type" value="Genomic_DNA"/>
</dbReference>
<sequence length="40" mass="4586">MSLGFIADILGYDVAKQKSIELEYAWQEDASIDEFANIYK</sequence>
<dbReference type="AlphaFoldDB" id="B0TZS6"/>
<accession>B0TZS6</accession>
<dbReference type="eggNOG" id="COG0693">
    <property type="taxonomic scope" value="Bacteria"/>
</dbReference>
<organism evidence="1">
    <name type="scientific">Francisella philomiragia subsp. philomiragia (strain ATCC 25017 / CCUG 19701 / FSC 153 / O#319-036)</name>
    <dbReference type="NCBI Taxonomy" id="484022"/>
    <lineage>
        <taxon>Bacteria</taxon>
        <taxon>Pseudomonadati</taxon>
        <taxon>Pseudomonadota</taxon>
        <taxon>Gammaproteobacteria</taxon>
        <taxon>Thiotrichales</taxon>
        <taxon>Francisellaceae</taxon>
        <taxon>Francisella</taxon>
    </lineage>
</organism>
<dbReference type="HOGENOM" id="CLU_3290064_0_0_6"/>
<reference evidence="1" key="1">
    <citation type="submission" date="2009-01" db="EMBL/GenBank/DDBJ databases">
        <title>Complete sequence of chromosome of Francisella philomiragia subsp. philomiragia ATCC 25017.</title>
        <authorList>
            <consortium name="US DOE Joint Genome Institute"/>
            <person name="Copeland A."/>
            <person name="Lucas S."/>
            <person name="Lapidus A."/>
            <person name="Barry K."/>
            <person name="Detter J.C."/>
            <person name="Glavina del Rio T."/>
            <person name="Hammon N."/>
            <person name="Israni S."/>
            <person name="Dalin E."/>
            <person name="Tice H."/>
            <person name="Pitluck S."/>
            <person name="Chain P."/>
            <person name="Malfatti S."/>
            <person name="Shin M."/>
            <person name="Vergez L."/>
            <person name="Schmutz J."/>
            <person name="Larimer F."/>
            <person name="Land M."/>
            <person name="Hauser L."/>
            <person name="Richardson P."/>
        </authorList>
    </citation>
    <scope>NUCLEOTIDE SEQUENCE</scope>
    <source>
        <strain evidence="1">ATCC 25017</strain>
    </source>
</reference>
<evidence type="ECO:0000313" key="1">
    <source>
        <dbReference type="EMBL" id="ABZ87838.1"/>
    </source>
</evidence>
<gene>
    <name evidence="1" type="ordered locus">Fphi_1614</name>
</gene>